<dbReference type="EMBL" id="CP094534">
    <property type="protein sequence ID" value="UOE34530.1"/>
    <property type="molecule type" value="Genomic_DNA"/>
</dbReference>
<dbReference type="Gene3D" id="2.160.20.10">
    <property type="entry name" value="Single-stranded right-handed beta-helix, Pectin lyase-like"/>
    <property type="match status" value="1"/>
</dbReference>
<evidence type="ECO:0000313" key="5">
    <source>
        <dbReference type="Proteomes" id="UP000831390"/>
    </source>
</evidence>
<dbReference type="InterPro" id="IPR012334">
    <property type="entry name" value="Pectin_lyas_fold"/>
</dbReference>
<dbReference type="SUPFAM" id="SSF51126">
    <property type="entry name" value="Pectin lyase-like"/>
    <property type="match status" value="1"/>
</dbReference>
<dbReference type="PANTHER" id="PTHR42970">
    <property type="entry name" value="PECTATE LYASE C-RELATED"/>
    <property type="match status" value="1"/>
</dbReference>
<dbReference type="Proteomes" id="UP000831390">
    <property type="component" value="Chromosome"/>
</dbReference>
<dbReference type="RefSeq" id="WP_243515676.1">
    <property type="nucleotide sequence ID" value="NZ_CP094534.1"/>
</dbReference>
<keyword evidence="5" id="KW-1185">Reference proteome</keyword>
<proteinExistence type="predicted"/>
<evidence type="ECO:0000256" key="2">
    <source>
        <dbReference type="ARBA" id="ARBA00023180"/>
    </source>
</evidence>
<name>A0ABY4B675_9BACT</name>
<sequence>MLFFFKDYFSGVSIRCVAGAISVGLLAAGPAWAQGLLAFPGAEGAGRFTTGGRGTAAVPTTVLEVTNLLDDGKPGSLRHALQLSADKAPARTIVFRVSGTIHLASPLTISKANTTLAGQTAPGEGICLADYPVSVKANNVIVRFIRFRMGDKNQNKGFVNGGGGDDAFGGTRNNHLVVDHCSMSWSTDEAFSVYEGDSTTLQWNLIAEPLNYSYHYETGDKDFERHGFGGIWGGQHASFHHNLFAHCNNRTPRFNGSRYTHPAGFENCDFRNNVIYDWGTNNVYAGEGGNYNIVGNYYKPGPSTSLKTRAQLLNPYKIEKEKGRLPYGKFYLAGNYVDGAPAVTAHNWSGVVMNGGTAADTVQSKVTTPFALGPFTLQPAKAAYEAVLRGAGATRPVRDTLDQRIVREVRTGTGTLIDVQGHYPHGTPYSLSQRAWPALKSAPAPADADHDGMPDTWEKAYGLNPQNAADRALRAPNGYTNLENYLNSLVPALAAAAPVAPAAPKAAKKWVPAAKPAVPKAVKK</sequence>
<evidence type="ECO:0000256" key="1">
    <source>
        <dbReference type="ARBA" id="ARBA00022723"/>
    </source>
</evidence>
<evidence type="ECO:0000313" key="4">
    <source>
        <dbReference type="EMBL" id="UOE34530.1"/>
    </source>
</evidence>
<gene>
    <name evidence="4" type="ORF">MTP16_02490</name>
</gene>
<feature type="region of interest" description="Disordered" evidence="3">
    <location>
        <begin position="505"/>
        <end position="524"/>
    </location>
</feature>
<reference evidence="4 5" key="1">
    <citation type="submission" date="2022-03" db="EMBL/GenBank/DDBJ databases">
        <title>Hymenobactersp. isolated from the air.</title>
        <authorList>
            <person name="Won M."/>
            <person name="Kwon S.-W."/>
        </authorList>
    </citation>
    <scope>NUCLEOTIDE SEQUENCE [LARGE SCALE GENOMIC DNA]</scope>
    <source>
        <strain evidence="4 5">KACC 22596</strain>
    </source>
</reference>
<dbReference type="PANTHER" id="PTHR42970:SF1">
    <property type="entry name" value="PECTATE LYASE C-RELATED"/>
    <property type="match status" value="1"/>
</dbReference>
<dbReference type="InterPro" id="IPR052063">
    <property type="entry name" value="Polysaccharide_Lyase_1"/>
</dbReference>
<accession>A0ABY4B675</accession>
<organism evidence="4 5">
    <name type="scientific">Hymenobacter monticola</name>
    <dbReference type="NCBI Taxonomy" id="1705399"/>
    <lineage>
        <taxon>Bacteria</taxon>
        <taxon>Pseudomonadati</taxon>
        <taxon>Bacteroidota</taxon>
        <taxon>Cytophagia</taxon>
        <taxon>Cytophagales</taxon>
        <taxon>Hymenobacteraceae</taxon>
        <taxon>Hymenobacter</taxon>
    </lineage>
</organism>
<dbReference type="GO" id="GO:0016829">
    <property type="term" value="F:lyase activity"/>
    <property type="evidence" value="ECO:0007669"/>
    <property type="project" value="UniProtKB-KW"/>
</dbReference>
<evidence type="ECO:0000256" key="3">
    <source>
        <dbReference type="SAM" id="MobiDB-lite"/>
    </source>
</evidence>
<dbReference type="InterPro" id="IPR011050">
    <property type="entry name" value="Pectin_lyase_fold/virulence"/>
</dbReference>
<keyword evidence="1" id="KW-0479">Metal-binding</keyword>
<keyword evidence="2" id="KW-0325">Glycoprotein</keyword>
<keyword evidence="4" id="KW-0456">Lyase</keyword>
<protein>
    <submittedName>
        <fullName evidence="4">Pectate lyase</fullName>
    </submittedName>
</protein>